<name>A0AB36DZN4_9PAST</name>
<evidence type="ECO:0000259" key="3">
    <source>
        <dbReference type="Pfam" id="PF08794"/>
    </source>
</evidence>
<feature type="signal peptide" evidence="2">
    <location>
        <begin position="1"/>
        <end position="20"/>
    </location>
</feature>
<gene>
    <name evidence="4" type="ORF">QV09_12060</name>
</gene>
<dbReference type="PROSITE" id="PS51257">
    <property type="entry name" value="PROKAR_LIPOPROTEIN"/>
    <property type="match status" value="1"/>
</dbReference>
<dbReference type="Proteomes" id="UP000092527">
    <property type="component" value="Unassembled WGS sequence"/>
</dbReference>
<feature type="region of interest" description="Disordered" evidence="1">
    <location>
        <begin position="40"/>
        <end position="69"/>
    </location>
</feature>
<dbReference type="AlphaFoldDB" id="A0AB36DZN4"/>
<reference evidence="4 5" key="1">
    <citation type="submission" date="2014-11" db="EMBL/GenBank/DDBJ databases">
        <title>Pan-genome of Gallibacterium spp.</title>
        <authorList>
            <person name="Kudirkiene E."/>
            <person name="Bojesen A.M."/>
        </authorList>
    </citation>
    <scope>NUCLEOTIDE SEQUENCE [LARGE SCALE GENOMIC DNA]</scope>
    <source>
        <strain evidence="4 5">18469/18</strain>
    </source>
</reference>
<evidence type="ECO:0000313" key="4">
    <source>
        <dbReference type="EMBL" id="OBX06557.1"/>
    </source>
</evidence>
<sequence>MQQRSLLLSVLGSLILTACGGGGGGGTSENTNKQITPVKANQTITQSQSKPQSQPQSEEKDKVVVPQPSINSVPEELREAVKKAKTQPVLGVFTEGTYYVALNDQLIKDGIYDMSKLPEGLSHAAYEVVVQENKDSQPLKVNGTMFIYNQPFSFVQTALVPKELKLDEKEFLNKTSHLWGYPTTKAYLDSVAATAPTSFSYKGEAFDSNEVGKLEYQVVFATPTEISGSGKITGLTRSGDITLKSANIEERKFNGGDVQWGFVGDASSAKSGDGRYRAALFGPKAEEVAGFARFEQIESPYDVGFGGKRAETPKTDK</sequence>
<dbReference type="RefSeq" id="WP_066422320.1">
    <property type="nucleotide sequence ID" value="NZ_JTJU01000097.1"/>
</dbReference>
<accession>A0AB36DZN4</accession>
<dbReference type="EMBL" id="JTJU01000097">
    <property type="protein sequence ID" value="OBX06557.1"/>
    <property type="molecule type" value="Genomic_DNA"/>
</dbReference>
<dbReference type="SUPFAM" id="SSF56925">
    <property type="entry name" value="OMPA-like"/>
    <property type="match status" value="1"/>
</dbReference>
<feature type="domain" description="Factor H binding protein-like C-terminal" evidence="3">
    <location>
        <begin position="198"/>
        <end position="291"/>
    </location>
</feature>
<keyword evidence="2" id="KW-0732">Signal</keyword>
<evidence type="ECO:0000256" key="2">
    <source>
        <dbReference type="SAM" id="SignalP"/>
    </source>
</evidence>
<dbReference type="InterPro" id="IPR014902">
    <property type="entry name" value="FHBP-like_C"/>
</dbReference>
<organism evidence="4 5">
    <name type="scientific">Gallibacterium salpingitidis</name>
    <dbReference type="NCBI Taxonomy" id="505341"/>
    <lineage>
        <taxon>Bacteria</taxon>
        <taxon>Pseudomonadati</taxon>
        <taxon>Pseudomonadota</taxon>
        <taxon>Gammaproteobacteria</taxon>
        <taxon>Pasteurellales</taxon>
        <taxon>Pasteurellaceae</taxon>
        <taxon>Gallibacterium</taxon>
    </lineage>
</organism>
<dbReference type="Gene3D" id="2.40.160.90">
    <property type="match status" value="1"/>
</dbReference>
<protein>
    <recommendedName>
        <fullName evidence="3">Factor H binding protein-like C-terminal domain-containing protein</fullName>
    </recommendedName>
</protein>
<evidence type="ECO:0000313" key="5">
    <source>
        <dbReference type="Proteomes" id="UP000092527"/>
    </source>
</evidence>
<proteinExistence type="predicted"/>
<evidence type="ECO:0000256" key="1">
    <source>
        <dbReference type="SAM" id="MobiDB-lite"/>
    </source>
</evidence>
<feature type="chain" id="PRO_5044199733" description="Factor H binding protein-like C-terminal domain-containing protein" evidence="2">
    <location>
        <begin position="21"/>
        <end position="317"/>
    </location>
</feature>
<feature type="compositionally biased region" description="Low complexity" evidence="1">
    <location>
        <begin position="46"/>
        <end position="56"/>
    </location>
</feature>
<comment type="caution">
    <text evidence="4">The sequence shown here is derived from an EMBL/GenBank/DDBJ whole genome shotgun (WGS) entry which is preliminary data.</text>
</comment>
<dbReference type="InterPro" id="IPR011250">
    <property type="entry name" value="OMP/PagP_B-barrel"/>
</dbReference>
<dbReference type="Pfam" id="PF08794">
    <property type="entry name" value="FHBP_C"/>
    <property type="match status" value="1"/>
</dbReference>